<organism evidence="2 3">
    <name type="scientific">Duganella vulcania</name>
    <dbReference type="NCBI Taxonomy" id="2692166"/>
    <lineage>
        <taxon>Bacteria</taxon>
        <taxon>Pseudomonadati</taxon>
        <taxon>Pseudomonadota</taxon>
        <taxon>Betaproteobacteria</taxon>
        <taxon>Burkholderiales</taxon>
        <taxon>Oxalobacteraceae</taxon>
        <taxon>Telluria group</taxon>
        <taxon>Duganella</taxon>
    </lineage>
</organism>
<gene>
    <name evidence="2" type="ORF">GTP90_02260</name>
</gene>
<evidence type="ECO:0000313" key="3">
    <source>
        <dbReference type="Proteomes" id="UP000447355"/>
    </source>
</evidence>
<evidence type="ECO:0000256" key="1">
    <source>
        <dbReference type="SAM" id="MobiDB-lite"/>
    </source>
</evidence>
<feature type="region of interest" description="Disordered" evidence="1">
    <location>
        <begin position="1"/>
        <end position="22"/>
    </location>
</feature>
<reference evidence="2" key="1">
    <citation type="submission" date="2019-12" db="EMBL/GenBank/DDBJ databases">
        <title>Novel species isolated from a subtropical stream in China.</title>
        <authorList>
            <person name="Lu H."/>
        </authorList>
    </citation>
    <scope>NUCLEOTIDE SEQUENCE [LARGE SCALE GENOMIC DNA]</scope>
    <source>
        <strain evidence="2">FT81W</strain>
    </source>
</reference>
<protein>
    <submittedName>
        <fullName evidence="2">Uncharacterized protein</fullName>
    </submittedName>
</protein>
<dbReference type="AlphaFoldDB" id="A0A845GFG1"/>
<dbReference type="Proteomes" id="UP000447355">
    <property type="component" value="Unassembled WGS sequence"/>
</dbReference>
<evidence type="ECO:0000313" key="2">
    <source>
        <dbReference type="EMBL" id="MYM92681.1"/>
    </source>
</evidence>
<name>A0A845GFG1_9BURK</name>
<accession>A0A845GFG1</accession>
<dbReference type="RefSeq" id="WP_161081939.1">
    <property type="nucleotide sequence ID" value="NZ_WWCX01000001.1"/>
</dbReference>
<comment type="caution">
    <text evidence="2">The sequence shown here is derived from an EMBL/GenBank/DDBJ whole genome shotgun (WGS) entry which is preliminary data.</text>
</comment>
<proteinExistence type="predicted"/>
<feature type="compositionally biased region" description="Low complexity" evidence="1">
    <location>
        <begin position="1"/>
        <end position="18"/>
    </location>
</feature>
<dbReference type="EMBL" id="WWCX01000001">
    <property type="protein sequence ID" value="MYM92681.1"/>
    <property type="molecule type" value="Genomic_DNA"/>
</dbReference>
<sequence length="219" mass="23494">MEQATNTAANATNTNNAAPRTPPYAQVASAVRRLFTAAGANLGVDCLDHAMRAVALFKSAGFSAEVKIGYAAWRVGPGDGDMIVHAPMPGMVPQGPNAHPFHAWVELSDSNEVFDPTLYQLPRKARALDMLDGGSTTVAWAPDYLVTQYAQVKSLRTVTNEDVGMFYYQHVPALQAAIMARTQQLDAEEMEVLELVFSNPALHVVGPNNAKEAAARLAA</sequence>